<dbReference type="Pfam" id="PF12784">
    <property type="entry name" value="PDDEXK_2"/>
    <property type="match status" value="1"/>
</dbReference>
<keyword evidence="2" id="KW-1185">Reference proteome</keyword>
<reference evidence="1" key="1">
    <citation type="submission" date="2019-07" db="EMBL/GenBank/DDBJ databases">
        <authorList>
            <person name="Wongkuna S."/>
            <person name="Scaria J."/>
        </authorList>
    </citation>
    <scope>NUCLEOTIDE SEQUENCE [LARGE SCALE GENOMIC DNA]</scope>
    <source>
        <strain evidence="1">SW178</strain>
    </source>
</reference>
<evidence type="ECO:0000313" key="2">
    <source>
        <dbReference type="Proteomes" id="UP000322025"/>
    </source>
</evidence>
<organism evidence="1 2">
    <name type="scientific">Mediterraneibacter catenae</name>
    <dbReference type="NCBI Taxonomy" id="2594882"/>
    <lineage>
        <taxon>Bacteria</taxon>
        <taxon>Bacillati</taxon>
        <taxon>Bacillota</taxon>
        <taxon>Clostridia</taxon>
        <taxon>Lachnospirales</taxon>
        <taxon>Lachnospiraceae</taxon>
        <taxon>Mediterraneibacter</taxon>
    </lineage>
</organism>
<dbReference type="EMBL" id="VMSO01000035">
    <property type="protein sequence ID" value="KAA8500231.1"/>
    <property type="molecule type" value="Genomic_DNA"/>
</dbReference>
<dbReference type="OrthoDB" id="2000698at2"/>
<dbReference type="NCBIfam" id="TIGR01784">
    <property type="entry name" value="T_den_put_tspse"/>
    <property type="match status" value="1"/>
</dbReference>
<dbReference type="PANTHER" id="PTHR41317:SF1">
    <property type="entry name" value="PD-(D_E)XK NUCLEASE FAMILY TRANSPOSASE"/>
    <property type="match status" value="1"/>
</dbReference>
<evidence type="ECO:0000313" key="1">
    <source>
        <dbReference type="EMBL" id="KAA8500231.1"/>
    </source>
</evidence>
<dbReference type="InterPro" id="IPR010106">
    <property type="entry name" value="RpnA"/>
</dbReference>
<dbReference type="AlphaFoldDB" id="A0A5M9HXR7"/>
<proteinExistence type="predicted"/>
<dbReference type="PANTHER" id="PTHR41317">
    <property type="entry name" value="PD-(D_E)XK NUCLEASE FAMILY TRANSPOSASE"/>
    <property type="match status" value="1"/>
</dbReference>
<name>A0A5M9HXR7_9FIRM</name>
<comment type="caution">
    <text evidence="1">The sequence shown here is derived from an EMBL/GenBank/DDBJ whole genome shotgun (WGS) entry which is preliminary data.</text>
</comment>
<gene>
    <name evidence="1" type="ORF">FNY66_14630</name>
</gene>
<sequence>MIDVLIELEDGTNMNMEMQVTYFEYWTNRVLYYLSKIYTGQVKTGDPYDMVKPCIHVSILDFIYFPEDAKCCRKIAFCDTENGKQYTDLMEIYILELKKLPPEDQNEKGVIRWMRFLGGKSREEYELRQKAVRDYNTQIKSAEKRGEKSGEKSLIKLTVRLVPFAKSHC</sequence>
<protein>
    <submittedName>
        <fullName evidence="1">Rpn family recombination-promoting nuclease/putative transposase</fullName>
    </submittedName>
</protein>
<accession>A0A5M9HXR7</accession>
<dbReference type="Proteomes" id="UP000322025">
    <property type="component" value="Unassembled WGS sequence"/>
</dbReference>